<name>A0A511M9U6_9NOCA</name>
<accession>A0A511M9U6</accession>
<keyword evidence="2" id="KW-1185">Reference proteome</keyword>
<gene>
    <name evidence="1" type="ORF">NN4_13870</name>
</gene>
<organism evidence="1 2">
    <name type="scientific">Nocardia ninae NBRC 108245</name>
    <dbReference type="NCBI Taxonomy" id="1210091"/>
    <lineage>
        <taxon>Bacteria</taxon>
        <taxon>Bacillati</taxon>
        <taxon>Actinomycetota</taxon>
        <taxon>Actinomycetes</taxon>
        <taxon>Mycobacteriales</taxon>
        <taxon>Nocardiaceae</taxon>
        <taxon>Nocardia</taxon>
    </lineage>
</organism>
<evidence type="ECO:0000313" key="1">
    <source>
        <dbReference type="EMBL" id="GEM36868.1"/>
    </source>
</evidence>
<protein>
    <submittedName>
        <fullName evidence="1">Uncharacterized protein</fullName>
    </submittedName>
</protein>
<sequence>MGHQDCGKELAPPPVAAVDTMDIHAYPTECTTPVTLAEAERLTERYLSFDDDAGRGITNRITEFDSCFVVVAIFTPPPPTENRTPPSPLPIGGTVSTIDKASGAITLWPTYPADLVAEHHAAAVRAGRLIIEENWPASG</sequence>
<evidence type="ECO:0000313" key="2">
    <source>
        <dbReference type="Proteomes" id="UP000321424"/>
    </source>
</evidence>
<dbReference type="EMBL" id="BJXA01000006">
    <property type="protein sequence ID" value="GEM36868.1"/>
    <property type="molecule type" value="Genomic_DNA"/>
</dbReference>
<dbReference type="Proteomes" id="UP000321424">
    <property type="component" value="Unassembled WGS sequence"/>
</dbReference>
<reference evidence="1 2" key="1">
    <citation type="submission" date="2019-07" db="EMBL/GenBank/DDBJ databases">
        <title>Whole genome shotgun sequence of Nocardia ninae NBRC 108245.</title>
        <authorList>
            <person name="Hosoyama A."/>
            <person name="Uohara A."/>
            <person name="Ohji S."/>
            <person name="Ichikawa N."/>
        </authorList>
    </citation>
    <scope>NUCLEOTIDE SEQUENCE [LARGE SCALE GENOMIC DNA]</scope>
    <source>
        <strain evidence="1 2">NBRC 108245</strain>
    </source>
</reference>
<comment type="caution">
    <text evidence="1">The sequence shown here is derived from an EMBL/GenBank/DDBJ whole genome shotgun (WGS) entry which is preliminary data.</text>
</comment>
<proteinExistence type="predicted"/>
<dbReference type="AlphaFoldDB" id="A0A511M9U6"/>